<sequence>MGHAEKPNSSTRGNRPFHSWQLIRLQCESICSSVRFSPQLGLLLGSALAFDVVLHVCTHRANPGGFI</sequence>
<keyword evidence="2" id="KW-1185">Reference proteome</keyword>
<accession>A0ABN7LED2</accession>
<evidence type="ECO:0000313" key="1">
    <source>
        <dbReference type="EMBL" id="CAE6745877.1"/>
    </source>
</evidence>
<organism evidence="1 2">
    <name type="scientific">Nitrospira defluvii</name>
    <dbReference type="NCBI Taxonomy" id="330214"/>
    <lineage>
        <taxon>Bacteria</taxon>
        <taxon>Pseudomonadati</taxon>
        <taxon>Nitrospirota</taxon>
        <taxon>Nitrospiria</taxon>
        <taxon>Nitrospirales</taxon>
        <taxon>Nitrospiraceae</taxon>
        <taxon>Nitrospira</taxon>
    </lineage>
</organism>
<comment type="caution">
    <text evidence="1">The sequence shown here is derived from an EMBL/GenBank/DDBJ whole genome shotgun (WGS) entry which is preliminary data.</text>
</comment>
<proteinExistence type="predicted"/>
<evidence type="ECO:0000313" key="2">
    <source>
        <dbReference type="Proteomes" id="UP000675880"/>
    </source>
</evidence>
<dbReference type="Proteomes" id="UP000675880">
    <property type="component" value="Unassembled WGS sequence"/>
</dbReference>
<dbReference type="EMBL" id="CAJNBJ010000012">
    <property type="protein sequence ID" value="CAE6745877.1"/>
    <property type="molecule type" value="Genomic_DNA"/>
</dbReference>
<gene>
    <name evidence="1" type="ORF">NSPZN2_20005</name>
</gene>
<name>A0ABN7LED2_9BACT</name>
<reference evidence="1 2" key="1">
    <citation type="submission" date="2021-02" db="EMBL/GenBank/DDBJ databases">
        <authorList>
            <person name="Han P."/>
        </authorList>
    </citation>
    <scope>NUCLEOTIDE SEQUENCE [LARGE SCALE GENOMIC DNA]</scope>
    <source>
        <strain evidence="1">Candidatus Nitrospira sp. ZN2</strain>
    </source>
</reference>
<protein>
    <submittedName>
        <fullName evidence="1">Uncharacterized protein</fullName>
    </submittedName>
</protein>